<sequence length="155" mass="18195">MIILVETKENIRKISKMSKTIWTEAYRDLLSEAQINYMLETFLSVESIKNQINSGFEYYILKGDKPVGFTAIKEEPEKVFLSKIYIYKEYRHQGYLRDFVEKLKTRNKPIYLTVNKHNTEAILAYQKLGFQITSEVVTDIGKGFVMDDYVLELSL</sequence>
<comment type="caution">
    <text evidence="2">The sequence shown here is derived from an EMBL/GenBank/DDBJ whole genome shotgun (WGS) entry which is preliminary data.</text>
</comment>
<reference evidence="3" key="1">
    <citation type="submission" date="2023-07" db="EMBL/GenBank/DDBJ databases">
        <title>Novel Mycoplasma species identified in domestic and wild animals.</title>
        <authorList>
            <person name="Volokhov D.V."/>
            <person name="Furtak V.A."/>
            <person name="Zagorodnyaya T.A."/>
        </authorList>
    </citation>
    <scope>NUCLEOTIDE SEQUENCE [LARGE SCALE GENOMIC DNA]</scope>
    <source>
        <strain evidence="3">92-19</strain>
    </source>
</reference>
<accession>A0ABT2Q175</accession>
<dbReference type="SUPFAM" id="SSF55729">
    <property type="entry name" value="Acyl-CoA N-acyltransferases (Nat)"/>
    <property type="match status" value="1"/>
</dbReference>
<dbReference type="PROSITE" id="PS51186">
    <property type="entry name" value="GNAT"/>
    <property type="match status" value="1"/>
</dbReference>
<evidence type="ECO:0000313" key="2">
    <source>
        <dbReference type="EMBL" id="MCU0105697.1"/>
    </source>
</evidence>
<dbReference type="RefSeq" id="WP_262097016.1">
    <property type="nucleotide sequence ID" value="NZ_JAOEGN010000023.1"/>
</dbReference>
<gene>
    <name evidence="2" type="ORF">N7603_08510</name>
</gene>
<proteinExistence type="predicted"/>
<organism evidence="2 3">
    <name type="scientific">Paracholeplasma vituli</name>
    <dbReference type="NCBI Taxonomy" id="69473"/>
    <lineage>
        <taxon>Bacteria</taxon>
        <taxon>Bacillati</taxon>
        <taxon>Mycoplasmatota</taxon>
        <taxon>Mollicutes</taxon>
        <taxon>Acholeplasmatales</taxon>
        <taxon>Acholeplasmataceae</taxon>
        <taxon>Paracholeplasma</taxon>
    </lineage>
</organism>
<dbReference type="EMBL" id="JAOEGN010000023">
    <property type="protein sequence ID" value="MCU0105697.1"/>
    <property type="molecule type" value="Genomic_DNA"/>
</dbReference>
<dbReference type="InterPro" id="IPR000182">
    <property type="entry name" value="GNAT_dom"/>
</dbReference>
<dbReference type="InterPro" id="IPR016181">
    <property type="entry name" value="Acyl_CoA_acyltransferase"/>
</dbReference>
<dbReference type="Pfam" id="PF13673">
    <property type="entry name" value="Acetyltransf_10"/>
    <property type="match status" value="1"/>
</dbReference>
<dbReference type="CDD" id="cd04301">
    <property type="entry name" value="NAT_SF"/>
    <property type="match status" value="1"/>
</dbReference>
<keyword evidence="3" id="KW-1185">Reference proteome</keyword>
<evidence type="ECO:0000313" key="3">
    <source>
        <dbReference type="Proteomes" id="UP001209076"/>
    </source>
</evidence>
<feature type="domain" description="N-acetyltransferase" evidence="1">
    <location>
        <begin position="9"/>
        <end position="155"/>
    </location>
</feature>
<evidence type="ECO:0000259" key="1">
    <source>
        <dbReference type="PROSITE" id="PS51186"/>
    </source>
</evidence>
<protein>
    <submittedName>
        <fullName evidence="2">GNAT family N-acetyltransferase</fullName>
    </submittedName>
</protein>
<name>A0ABT2Q175_9MOLU</name>
<dbReference type="Proteomes" id="UP001209076">
    <property type="component" value="Unassembled WGS sequence"/>
</dbReference>
<dbReference type="Gene3D" id="3.40.630.30">
    <property type="match status" value="1"/>
</dbReference>